<proteinExistence type="predicted"/>
<dbReference type="Proteomes" id="UP001600064">
    <property type="component" value="Unassembled WGS sequence"/>
</dbReference>
<dbReference type="SMART" id="SM00636">
    <property type="entry name" value="Glyco_18"/>
    <property type="match status" value="1"/>
</dbReference>
<evidence type="ECO:0000313" key="4">
    <source>
        <dbReference type="Proteomes" id="UP001600064"/>
    </source>
</evidence>
<dbReference type="GeneID" id="98124017"/>
<dbReference type="InterPro" id="IPR017853">
    <property type="entry name" value="GH"/>
</dbReference>
<dbReference type="InterPro" id="IPR001223">
    <property type="entry name" value="Glyco_hydro18_cat"/>
</dbReference>
<sequence>MLFTTIDDVRARFANGTKVLVSIGGWGDHKGFETAAWNDRTRKRFSKTLAKMVEATGADGVDLDWRYPGGNTEDYKLISNDERVWEIKGYPLLLAEVRAALGPDKIISVAVPGLKRDMIAYTPETVPKIAHYVDFLNVRTYDLMNRRDNVTKHHAGVKLSLKAVDSYISMGAPPDKINLGFAFYVRWFETDHDTCRYGPLGCPTLLLEDLVTGTDLGNSGAFAWSDGVPETLGGSFTRAQSHSYGKYDKKGGGWYYWDGENELRCIWWTFDTPDAIKAKFPLIVGPRDLGGVFAWGIGEDAPHYEHFAALIQGLEKHVAGEEGM</sequence>
<evidence type="ECO:0000259" key="2">
    <source>
        <dbReference type="PROSITE" id="PS51910"/>
    </source>
</evidence>
<evidence type="ECO:0000256" key="1">
    <source>
        <dbReference type="ARBA" id="ARBA00012729"/>
    </source>
</evidence>
<dbReference type="EC" id="3.2.1.14" evidence="1"/>
<dbReference type="EMBL" id="JAZGUE010000003">
    <property type="protein sequence ID" value="KAL2268190.1"/>
    <property type="molecule type" value="Genomic_DNA"/>
</dbReference>
<dbReference type="PANTHER" id="PTHR11177:SF378">
    <property type="entry name" value="CHITINASE"/>
    <property type="match status" value="1"/>
</dbReference>
<gene>
    <name evidence="3" type="ORF">VTJ83DRAFT_3036</name>
</gene>
<accession>A0ABR4DCW7</accession>
<dbReference type="PROSITE" id="PS51910">
    <property type="entry name" value="GH18_2"/>
    <property type="match status" value="1"/>
</dbReference>
<dbReference type="SUPFAM" id="SSF51445">
    <property type="entry name" value="(Trans)glycosidases"/>
    <property type="match status" value="1"/>
</dbReference>
<dbReference type="Pfam" id="PF00704">
    <property type="entry name" value="Glyco_hydro_18"/>
    <property type="match status" value="1"/>
</dbReference>
<feature type="domain" description="GH18" evidence="2">
    <location>
        <begin position="1"/>
        <end position="317"/>
    </location>
</feature>
<dbReference type="InterPro" id="IPR011583">
    <property type="entry name" value="Chitinase_II/V-like_cat"/>
</dbReference>
<dbReference type="PANTHER" id="PTHR11177">
    <property type="entry name" value="CHITINASE"/>
    <property type="match status" value="1"/>
</dbReference>
<reference evidence="3 4" key="1">
    <citation type="journal article" date="2024" name="Commun. Biol.">
        <title>Comparative genomic analysis of thermophilic fungi reveals convergent evolutionary adaptations and gene losses.</title>
        <authorList>
            <person name="Steindorff A.S."/>
            <person name="Aguilar-Pontes M.V."/>
            <person name="Robinson A.J."/>
            <person name="Andreopoulos B."/>
            <person name="LaButti K."/>
            <person name="Kuo A."/>
            <person name="Mondo S."/>
            <person name="Riley R."/>
            <person name="Otillar R."/>
            <person name="Haridas S."/>
            <person name="Lipzen A."/>
            <person name="Grimwood J."/>
            <person name="Schmutz J."/>
            <person name="Clum A."/>
            <person name="Reid I.D."/>
            <person name="Moisan M.C."/>
            <person name="Butler G."/>
            <person name="Nguyen T.T.M."/>
            <person name="Dewar K."/>
            <person name="Conant G."/>
            <person name="Drula E."/>
            <person name="Henrissat B."/>
            <person name="Hansel C."/>
            <person name="Singer S."/>
            <person name="Hutchinson M.I."/>
            <person name="de Vries R.P."/>
            <person name="Natvig D.O."/>
            <person name="Powell A.J."/>
            <person name="Tsang A."/>
            <person name="Grigoriev I.V."/>
        </authorList>
    </citation>
    <scope>NUCLEOTIDE SEQUENCE [LARGE SCALE GENOMIC DNA]</scope>
    <source>
        <strain evidence="3 4">ATCC 22073</strain>
    </source>
</reference>
<evidence type="ECO:0000313" key="3">
    <source>
        <dbReference type="EMBL" id="KAL2268190.1"/>
    </source>
</evidence>
<name>A0ABR4DCW7_9PEZI</name>
<dbReference type="RefSeq" id="XP_070866917.1">
    <property type="nucleotide sequence ID" value="XM_071009373.1"/>
</dbReference>
<comment type="caution">
    <text evidence="3">The sequence shown here is derived from an EMBL/GenBank/DDBJ whole genome shotgun (WGS) entry which is preliminary data.</text>
</comment>
<keyword evidence="4" id="KW-1185">Reference proteome</keyword>
<organism evidence="3 4">
    <name type="scientific">Remersonia thermophila</name>
    <dbReference type="NCBI Taxonomy" id="72144"/>
    <lineage>
        <taxon>Eukaryota</taxon>
        <taxon>Fungi</taxon>
        <taxon>Dikarya</taxon>
        <taxon>Ascomycota</taxon>
        <taxon>Pezizomycotina</taxon>
        <taxon>Sordariomycetes</taxon>
        <taxon>Sordariomycetidae</taxon>
        <taxon>Sordariales</taxon>
        <taxon>Sordariales incertae sedis</taxon>
        <taxon>Remersonia</taxon>
    </lineage>
</organism>
<protein>
    <recommendedName>
        <fullName evidence="1">chitinase</fullName>
        <ecNumber evidence="1">3.2.1.14</ecNumber>
    </recommendedName>
</protein>
<dbReference type="InterPro" id="IPR050314">
    <property type="entry name" value="Glycosyl_Hydrlase_18"/>
</dbReference>
<dbReference type="Gene3D" id="3.20.20.80">
    <property type="entry name" value="Glycosidases"/>
    <property type="match status" value="1"/>
</dbReference>